<dbReference type="AlphaFoldDB" id="A0A8C9GXK1"/>
<protein>
    <submittedName>
        <fullName evidence="3">Uncharacterized protein</fullName>
    </submittedName>
</protein>
<feature type="chain" id="PRO_5034728128" evidence="2">
    <location>
        <begin position="22"/>
        <end position="183"/>
    </location>
</feature>
<organism evidence="3 4">
    <name type="scientific">Piliocolobus tephrosceles</name>
    <name type="common">Ugandan red Colobus</name>
    <dbReference type="NCBI Taxonomy" id="591936"/>
    <lineage>
        <taxon>Eukaryota</taxon>
        <taxon>Metazoa</taxon>
        <taxon>Chordata</taxon>
        <taxon>Craniata</taxon>
        <taxon>Vertebrata</taxon>
        <taxon>Euteleostomi</taxon>
        <taxon>Mammalia</taxon>
        <taxon>Eutheria</taxon>
        <taxon>Euarchontoglires</taxon>
        <taxon>Primates</taxon>
        <taxon>Haplorrhini</taxon>
        <taxon>Catarrhini</taxon>
        <taxon>Cercopithecidae</taxon>
        <taxon>Colobinae</taxon>
        <taxon>Piliocolobus</taxon>
    </lineage>
</organism>
<reference evidence="3" key="2">
    <citation type="submission" date="2025-09" db="UniProtKB">
        <authorList>
            <consortium name="Ensembl"/>
        </authorList>
    </citation>
    <scope>IDENTIFICATION</scope>
</reference>
<evidence type="ECO:0000313" key="3">
    <source>
        <dbReference type="Ensembl" id="ENSPTEP00000012408.1"/>
    </source>
</evidence>
<proteinExistence type="predicted"/>
<feature type="signal peptide" evidence="2">
    <location>
        <begin position="1"/>
        <end position="21"/>
    </location>
</feature>
<reference evidence="3" key="1">
    <citation type="submission" date="2025-08" db="UniProtKB">
        <authorList>
            <consortium name="Ensembl"/>
        </authorList>
    </citation>
    <scope>IDENTIFICATION</scope>
</reference>
<keyword evidence="2" id="KW-0732">Signal</keyword>
<evidence type="ECO:0000256" key="2">
    <source>
        <dbReference type="SAM" id="SignalP"/>
    </source>
</evidence>
<feature type="compositionally biased region" description="Basic and acidic residues" evidence="1">
    <location>
        <begin position="142"/>
        <end position="151"/>
    </location>
</feature>
<dbReference type="PRINTS" id="PR02045">
    <property type="entry name" value="F138DOMAIN"/>
</dbReference>
<keyword evidence="4" id="KW-1185">Reference proteome</keyword>
<sequence length="183" mass="21308">KVKTFFFFLRWSLALWPRLECNGTILAHFNLCLPGSNDSHASTSQVAGISGTCRHAQLIFVFLVEVGFHYVAQAGLEFLTSGDPPTYWDYRREPLRPVTKKYFLKIDSFTPEREEERRRRRRKKKEEEEEGGRRRRKKKRKKEEEERERVIPELCLGKQKSGTCSVPPPPTLLAPEQLLSSSI</sequence>
<evidence type="ECO:0000256" key="1">
    <source>
        <dbReference type="SAM" id="MobiDB-lite"/>
    </source>
</evidence>
<accession>A0A8C9GXK1</accession>
<name>A0A8C9GXK1_9PRIM</name>
<dbReference type="Proteomes" id="UP000694416">
    <property type="component" value="Unplaced"/>
</dbReference>
<feature type="region of interest" description="Disordered" evidence="1">
    <location>
        <begin position="114"/>
        <end position="183"/>
    </location>
</feature>
<evidence type="ECO:0000313" key="4">
    <source>
        <dbReference type="Proteomes" id="UP000694416"/>
    </source>
</evidence>
<dbReference type="PANTHER" id="PTHR12138:SF135">
    <property type="entry name" value="SAM DOMAIN-CONTAINING PROTEIN"/>
    <property type="match status" value="1"/>
</dbReference>
<dbReference type="Ensembl" id="ENSPTET00000018670.1">
    <property type="protein sequence ID" value="ENSPTEP00000012408.1"/>
    <property type="gene ID" value="ENSPTEG00000013922.1"/>
</dbReference>
<dbReference type="PANTHER" id="PTHR12138">
    <property type="entry name" value="PRIMATE-EXPANDED PROTEIN FAMILY"/>
    <property type="match status" value="1"/>
</dbReference>